<feature type="region of interest" description="Disordered" evidence="1">
    <location>
        <begin position="1"/>
        <end position="22"/>
    </location>
</feature>
<accession>A0AAE1K890</accession>
<dbReference type="AlphaFoldDB" id="A0AAE1K890"/>
<evidence type="ECO:0000256" key="1">
    <source>
        <dbReference type="SAM" id="MobiDB-lite"/>
    </source>
</evidence>
<evidence type="ECO:0000313" key="3">
    <source>
        <dbReference type="Proteomes" id="UP001286313"/>
    </source>
</evidence>
<gene>
    <name evidence="2" type="ORF">Pcinc_027727</name>
</gene>
<dbReference type="Proteomes" id="UP001286313">
    <property type="component" value="Unassembled WGS sequence"/>
</dbReference>
<protein>
    <submittedName>
        <fullName evidence="2">Uncharacterized protein</fullName>
    </submittedName>
</protein>
<name>A0AAE1K890_PETCI</name>
<sequence length="91" mass="9628">MPPGVVYNSGAGGHGAPASNKVVVSPAPRHVSPHISDAGPGDVTGCWSRGVVRQEMGLGKEIVEELEKEVELGKEMVEVLGKEVEKLRGKW</sequence>
<evidence type="ECO:0000313" key="2">
    <source>
        <dbReference type="EMBL" id="KAK3866769.1"/>
    </source>
</evidence>
<organism evidence="2 3">
    <name type="scientific">Petrolisthes cinctipes</name>
    <name type="common">Flat porcelain crab</name>
    <dbReference type="NCBI Taxonomy" id="88211"/>
    <lineage>
        <taxon>Eukaryota</taxon>
        <taxon>Metazoa</taxon>
        <taxon>Ecdysozoa</taxon>
        <taxon>Arthropoda</taxon>
        <taxon>Crustacea</taxon>
        <taxon>Multicrustacea</taxon>
        <taxon>Malacostraca</taxon>
        <taxon>Eumalacostraca</taxon>
        <taxon>Eucarida</taxon>
        <taxon>Decapoda</taxon>
        <taxon>Pleocyemata</taxon>
        <taxon>Anomura</taxon>
        <taxon>Galatheoidea</taxon>
        <taxon>Porcellanidae</taxon>
        <taxon>Petrolisthes</taxon>
    </lineage>
</organism>
<comment type="caution">
    <text evidence="2">The sequence shown here is derived from an EMBL/GenBank/DDBJ whole genome shotgun (WGS) entry which is preliminary data.</text>
</comment>
<keyword evidence="3" id="KW-1185">Reference proteome</keyword>
<proteinExistence type="predicted"/>
<dbReference type="EMBL" id="JAWQEG010003341">
    <property type="protein sequence ID" value="KAK3866769.1"/>
    <property type="molecule type" value="Genomic_DNA"/>
</dbReference>
<reference evidence="2" key="1">
    <citation type="submission" date="2023-10" db="EMBL/GenBank/DDBJ databases">
        <title>Genome assemblies of two species of porcelain crab, Petrolisthes cinctipes and Petrolisthes manimaculis (Anomura: Porcellanidae).</title>
        <authorList>
            <person name="Angst P."/>
        </authorList>
    </citation>
    <scope>NUCLEOTIDE SEQUENCE</scope>
    <source>
        <strain evidence="2">PB745_01</strain>
        <tissue evidence="2">Gill</tissue>
    </source>
</reference>